<dbReference type="Proteomes" id="UP000683360">
    <property type="component" value="Unassembled WGS sequence"/>
</dbReference>
<accession>A0A8S3R5I2</accession>
<evidence type="ECO:0000256" key="2">
    <source>
        <dbReference type="ARBA" id="ARBA00022692"/>
    </source>
</evidence>
<feature type="transmembrane region" description="Helical" evidence="5">
    <location>
        <begin position="303"/>
        <end position="333"/>
    </location>
</feature>
<comment type="subcellular location">
    <subcellularLocation>
        <location evidence="1">Membrane</location>
        <topology evidence="1">Multi-pass membrane protein</topology>
    </subcellularLocation>
</comment>
<feature type="domain" description="Sugar phosphate transporter" evidence="6">
    <location>
        <begin position="46"/>
        <end position="332"/>
    </location>
</feature>
<dbReference type="GO" id="GO:0016020">
    <property type="term" value="C:membrane"/>
    <property type="evidence" value="ECO:0007669"/>
    <property type="project" value="UniProtKB-SubCell"/>
</dbReference>
<feature type="transmembrane region" description="Helical" evidence="5">
    <location>
        <begin position="149"/>
        <end position="171"/>
    </location>
</feature>
<dbReference type="InterPro" id="IPR050186">
    <property type="entry name" value="TPT_transporter"/>
</dbReference>
<feature type="transmembrane region" description="Helical" evidence="5">
    <location>
        <begin position="115"/>
        <end position="137"/>
    </location>
</feature>
<evidence type="ECO:0000256" key="4">
    <source>
        <dbReference type="ARBA" id="ARBA00023136"/>
    </source>
</evidence>
<dbReference type="InterPro" id="IPR037185">
    <property type="entry name" value="EmrE-like"/>
</dbReference>
<dbReference type="OrthoDB" id="6418713at2759"/>
<comment type="caution">
    <text evidence="7">The sequence shown here is derived from an EMBL/GenBank/DDBJ whole genome shotgun (WGS) entry which is preliminary data.</text>
</comment>
<organism evidence="7 8">
    <name type="scientific">Mytilus edulis</name>
    <name type="common">Blue mussel</name>
    <dbReference type="NCBI Taxonomy" id="6550"/>
    <lineage>
        <taxon>Eukaryota</taxon>
        <taxon>Metazoa</taxon>
        <taxon>Spiralia</taxon>
        <taxon>Lophotrochozoa</taxon>
        <taxon>Mollusca</taxon>
        <taxon>Bivalvia</taxon>
        <taxon>Autobranchia</taxon>
        <taxon>Pteriomorphia</taxon>
        <taxon>Mytilida</taxon>
        <taxon>Mytiloidea</taxon>
        <taxon>Mytilidae</taxon>
        <taxon>Mytilinae</taxon>
        <taxon>Mytilus</taxon>
    </lineage>
</organism>
<protein>
    <submittedName>
        <fullName evidence="7">SLC35E2</fullName>
    </submittedName>
</protein>
<dbReference type="SUPFAM" id="SSF103481">
    <property type="entry name" value="Multidrug resistance efflux transporter EmrE"/>
    <property type="match status" value="1"/>
</dbReference>
<evidence type="ECO:0000256" key="3">
    <source>
        <dbReference type="ARBA" id="ARBA00022989"/>
    </source>
</evidence>
<dbReference type="InterPro" id="IPR004853">
    <property type="entry name" value="Sugar_P_trans_dom"/>
</dbReference>
<evidence type="ECO:0000256" key="1">
    <source>
        <dbReference type="ARBA" id="ARBA00004141"/>
    </source>
</evidence>
<gene>
    <name evidence="7" type="ORF">MEDL_18865</name>
</gene>
<keyword evidence="2 5" id="KW-0812">Transmembrane</keyword>
<proteinExistence type="predicted"/>
<evidence type="ECO:0000259" key="6">
    <source>
        <dbReference type="Pfam" id="PF03151"/>
    </source>
</evidence>
<name>A0A8S3R5I2_MYTED</name>
<feature type="transmembrane region" description="Helical" evidence="5">
    <location>
        <begin position="45"/>
        <end position="63"/>
    </location>
</feature>
<evidence type="ECO:0000256" key="5">
    <source>
        <dbReference type="SAM" id="Phobius"/>
    </source>
</evidence>
<evidence type="ECO:0000313" key="8">
    <source>
        <dbReference type="Proteomes" id="UP000683360"/>
    </source>
</evidence>
<dbReference type="Pfam" id="PF03151">
    <property type="entry name" value="TPT"/>
    <property type="match status" value="1"/>
</dbReference>
<dbReference type="PANTHER" id="PTHR11132">
    <property type="entry name" value="SOLUTE CARRIER FAMILY 35"/>
    <property type="match status" value="1"/>
</dbReference>
<dbReference type="EMBL" id="CAJPWZ010000949">
    <property type="protein sequence ID" value="CAG2204397.1"/>
    <property type="molecule type" value="Genomic_DNA"/>
</dbReference>
<feature type="transmembrane region" description="Helical" evidence="5">
    <location>
        <begin position="260"/>
        <end position="283"/>
    </location>
</feature>
<keyword evidence="3 5" id="KW-1133">Transmembrane helix</keyword>
<dbReference type="AlphaFoldDB" id="A0A8S3R5I2"/>
<keyword evidence="4 5" id="KW-0472">Membrane</keyword>
<reference evidence="7" key="1">
    <citation type="submission" date="2021-03" db="EMBL/GenBank/DDBJ databases">
        <authorList>
            <person name="Bekaert M."/>
        </authorList>
    </citation>
    <scope>NUCLEOTIDE SEQUENCE</scope>
</reference>
<feature type="transmembrane region" description="Helical" evidence="5">
    <location>
        <begin position="75"/>
        <end position="95"/>
    </location>
</feature>
<sequence length="358" mass="40187">MTTSTESDTYLYNTMDVVQTSIGTKHKVTKQQDADDKFGLYNVRAFFFLIIWYIFSAFTLFLNKYILSSLKGDPAVLGGMQMVMTTIFGFMQMNLPSGFFKPVIREGKPLKFWKNMILLGCMRFCTVFLGLVALKHVAVSLTETVKSSAPLFTCFISYALIGEYTGMYTFMSLIPIMSGLALCSAYELSFNIKGFIAALATNLTDCLQNVYSKSLISGEKYRYTPVELQFYTSMSSLAVQIPACYFMIDMGSTSKTFDTFMFSAYVVDGICFHFQSLSAYVLMSYISPVTHSVANTVKRALLIWISILLFGNPMTFLSGLGTVIVTIGVLLYTKAKEVDHNRRELIQSYPRLGETKDV</sequence>
<evidence type="ECO:0000313" key="7">
    <source>
        <dbReference type="EMBL" id="CAG2204397.1"/>
    </source>
</evidence>
<keyword evidence="8" id="KW-1185">Reference proteome</keyword>